<reference evidence="1 2" key="1">
    <citation type="journal article" date="2023" name="Genes (Basel)">
        <title>Chromosome-Level Genome Assembly and Circadian Gene Repertoire of the Patagonia Blennie Eleginops maclovinus-The Closest Ancestral Proxy of Antarctic Cryonotothenioids.</title>
        <authorList>
            <person name="Cheng C.C."/>
            <person name="Rivera-Colon A.G."/>
            <person name="Minhas B.F."/>
            <person name="Wilson L."/>
            <person name="Rayamajhi N."/>
            <person name="Vargas-Chacoff L."/>
            <person name="Catchen J.M."/>
        </authorList>
    </citation>
    <scope>NUCLEOTIDE SEQUENCE [LARGE SCALE GENOMIC DNA]</scope>
    <source>
        <strain evidence="1">JMC-PN-2008</strain>
    </source>
</reference>
<accession>A0AAN7WJ75</accession>
<dbReference type="AlphaFoldDB" id="A0AAN7WJ75"/>
<evidence type="ECO:0000313" key="1">
    <source>
        <dbReference type="EMBL" id="KAK5849586.1"/>
    </source>
</evidence>
<keyword evidence="2" id="KW-1185">Reference proteome</keyword>
<evidence type="ECO:0000313" key="2">
    <source>
        <dbReference type="Proteomes" id="UP001346869"/>
    </source>
</evidence>
<comment type="caution">
    <text evidence="1">The sequence shown here is derived from an EMBL/GenBank/DDBJ whole genome shotgun (WGS) entry which is preliminary data.</text>
</comment>
<protein>
    <submittedName>
        <fullName evidence="1">Uncharacterized protein</fullName>
    </submittedName>
</protein>
<name>A0AAN7WJ75_ELEMC</name>
<proteinExistence type="predicted"/>
<gene>
    <name evidence="1" type="ORF">PBY51_013910</name>
</gene>
<sequence>MGLLKYLSKGGFGEGHWRFTNSPRSRLLPPLCSACSPRREEVVLGSREILNDVFLSLRDQSSTDMMFWSFCSPPLLLESLPHSSLRV</sequence>
<dbReference type="EMBL" id="JAUZQC010000023">
    <property type="protein sequence ID" value="KAK5849586.1"/>
    <property type="molecule type" value="Genomic_DNA"/>
</dbReference>
<organism evidence="1 2">
    <name type="scientific">Eleginops maclovinus</name>
    <name type="common">Patagonian blennie</name>
    <name type="synonym">Eleginus maclovinus</name>
    <dbReference type="NCBI Taxonomy" id="56733"/>
    <lineage>
        <taxon>Eukaryota</taxon>
        <taxon>Metazoa</taxon>
        <taxon>Chordata</taxon>
        <taxon>Craniata</taxon>
        <taxon>Vertebrata</taxon>
        <taxon>Euteleostomi</taxon>
        <taxon>Actinopterygii</taxon>
        <taxon>Neopterygii</taxon>
        <taxon>Teleostei</taxon>
        <taxon>Neoteleostei</taxon>
        <taxon>Acanthomorphata</taxon>
        <taxon>Eupercaria</taxon>
        <taxon>Perciformes</taxon>
        <taxon>Notothenioidei</taxon>
        <taxon>Eleginopidae</taxon>
        <taxon>Eleginops</taxon>
    </lineage>
</organism>
<reference evidence="1 2" key="2">
    <citation type="journal article" date="2023" name="Mol. Biol. Evol.">
        <title>Genomics of Secondarily Temperate Adaptation in the Only Non-Antarctic Icefish.</title>
        <authorList>
            <person name="Rivera-Colon A.G."/>
            <person name="Rayamajhi N."/>
            <person name="Minhas B.F."/>
            <person name="Madrigal G."/>
            <person name="Bilyk K.T."/>
            <person name="Yoon V."/>
            <person name="Hune M."/>
            <person name="Gregory S."/>
            <person name="Cheng C.H.C."/>
            <person name="Catchen J.M."/>
        </authorList>
    </citation>
    <scope>NUCLEOTIDE SEQUENCE [LARGE SCALE GENOMIC DNA]</scope>
    <source>
        <strain evidence="1">JMC-PN-2008</strain>
    </source>
</reference>
<dbReference type="Proteomes" id="UP001346869">
    <property type="component" value="Unassembled WGS sequence"/>
</dbReference>